<comment type="caution">
    <text evidence="2">The sequence shown here is derived from an EMBL/GenBank/DDBJ whole genome shotgun (WGS) entry which is preliminary data.</text>
</comment>
<dbReference type="Proteomes" id="UP000306340">
    <property type="component" value="Unassembled WGS sequence"/>
</dbReference>
<evidence type="ECO:0000259" key="1">
    <source>
        <dbReference type="PROSITE" id="PS51186"/>
    </source>
</evidence>
<proteinExistence type="predicted"/>
<protein>
    <submittedName>
        <fullName evidence="2">GNAT family N-acetyltransferase</fullName>
    </submittedName>
</protein>
<dbReference type="Gene3D" id="3.40.630.30">
    <property type="match status" value="1"/>
</dbReference>
<feature type="non-terminal residue" evidence="2">
    <location>
        <position position="1"/>
    </location>
</feature>
<feature type="domain" description="N-acetyltransferase" evidence="1">
    <location>
        <begin position="69"/>
        <end position="201"/>
    </location>
</feature>
<reference evidence="2 3" key="1">
    <citation type="submission" date="2019-04" db="EMBL/GenBank/DDBJ databases">
        <title>Crypto-aerobic microbial life in anoxic (sulfidic) marine sediments.</title>
        <authorList>
            <person name="Bhattacharya S."/>
            <person name="Roy C."/>
            <person name="Mondal N."/>
            <person name="Sarkar J."/>
            <person name="Mandal S."/>
            <person name="Rameez M.J."/>
            <person name="Ghosh W."/>
        </authorList>
    </citation>
    <scope>NUCLEOTIDE SEQUENCE [LARGE SCALE GENOMIC DNA]</scope>
    <source>
        <strain evidence="2 3">SBBC</strain>
    </source>
</reference>
<dbReference type="CDD" id="cd04301">
    <property type="entry name" value="NAT_SF"/>
    <property type="match status" value="1"/>
</dbReference>
<dbReference type="PROSITE" id="PS51186">
    <property type="entry name" value="GNAT"/>
    <property type="match status" value="1"/>
</dbReference>
<dbReference type="SUPFAM" id="SSF55729">
    <property type="entry name" value="Acyl-CoA N-acyltransferases (Nat)"/>
    <property type="match status" value="1"/>
</dbReference>
<accession>A0A4U0YUB9</accession>
<dbReference type="AlphaFoldDB" id="A0A4U0YUB9"/>
<dbReference type="EMBL" id="SWAU01000388">
    <property type="protein sequence ID" value="TKA94309.1"/>
    <property type="molecule type" value="Genomic_DNA"/>
</dbReference>
<keyword evidence="2" id="KW-0808">Transferase</keyword>
<dbReference type="InterPro" id="IPR016181">
    <property type="entry name" value="Acyl_CoA_acyltransferase"/>
</dbReference>
<name>A0A4U0YUB9_9RHOB</name>
<dbReference type="InterPro" id="IPR000182">
    <property type="entry name" value="GNAT_dom"/>
</dbReference>
<evidence type="ECO:0000313" key="3">
    <source>
        <dbReference type="Proteomes" id="UP000306340"/>
    </source>
</evidence>
<dbReference type="Pfam" id="PF00583">
    <property type="entry name" value="Acetyltransf_1"/>
    <property type="match status" value="1"/>
</dbReference>
<gene>
    <name evidence="2" type="ORF">FAZ78_23015</name>
</gene>
<dbReference type="RefSeq" id="WP_136794536.1">
    <property type="nucleotide sequence ID" value="NZ_SWAU01000388.1"/>
</dbReference>
<evidence type="ECO:0000313" key="2">
    <source>
        <dbReference type="EMBL" id="TKA94309.1"/>
    </source>
</evidence>
<dbReference type="GO" id="GO:0016747">
    <property type="term" value="F:acyltransferase activity, transferring groups other than amino-acyl groups"/>
    <property type="evidence" value="ECO:0007669"/>
    <property type="project" value="InterPro"/>
</dbReference>
<sequence length="201" mass="21392">GKRVSAVTVAAPWAAKDIPLAEAAQAALGQPALFMLRDGDTALDAELERRGYAIVDPVTGYAMDLGGVEPAPPMSAFAHWPPLGIAEDLWAEGGIGPTRLAVMRRVAGPKTAILGRQNDRASGVAFVAIHGETAMLHGLEVTPSQRRQGSANNILRCAAAWAQDQGAKRFSLVVTTGNDPARRLYASFGMRSVGEYHYRMK</sequence>
<organism evidence="2 3">
    <name type="scientific">Cereibacter changlensis</name>
    <dbReference type="NCBI Taxonomy" id="402884"/>
    <lineage>
        <taxon>Bacteria</taxon>
        <taxon>Pseudomonadati</taxon>
        <taxon>Pseudomonadota</taxon>
        <taxon>Alphaproteobacteria</taxon>
        <taxon>Rhodobacterales</taxon>
        <taxon>Paracoccaceae</taxon>
        <taxon>Cereibacter</taxon>
    </lineage>
</organism>